<sequence length="268" mass="28585">MSEAPFMIVERKGPVVIATLNRPDTRNAITEIAYSEEIAEFCASMTRDLTVRAIVLTGAGSAFCAGGNVHHMAERKGMFAGAPFALRNTYRTGIQMIPTALYELEVPVVAAVNGPAVGAGLDLACMCDIRIASSRARFAESFVKLGIVPGDGGAWLLPRIIGMARASLLTLTGDMIDAATALDYGLVAEVVPPEEVLPRAIEIAEAIAANPGHATRLAKRLLREGQDMKLAPLLELSAAYQALAHHTFDHGEAVAAFLESRDPVYRDE</sequence>
<reference evidence="2" key="2">
    <citation type="submission" date="2020-09" db="EMBL/GenBank/DDBJ databases">
        <authorList>
            <person name="Sun Q."/>
            <person name="Kim S."/>
        </authorList>
    </citation>
    <scope>NUCLEOTIDE SEQUENCE</scope>
    <source>
        <strain evidence="2">KCTC 32255</strain>
    </source>
</reference>
<dbReference type="RefSeq" id="WP_189622455.1">
    <property type="nucleotide sequence ID" value="NZ_BMZA01000025.1"/>
</dbReference>
<dbReference type="AlphaFoldDB" id="A0A918UKC5"/>
<keyword evidence="3" id="KW-1185">Reference proteome</keyword>
<dbReference type="NCBIfam" id="NF006699">
    <property type="entry name" value="PRK09245.1"/>
    <property type="match status" value="1"/>
</dbReference>
<reference evidence="2" key="1">
    <citation type="journal article" date="2014" name="Int. J. Syst. Evol. Microbiol.">
        <title>Complete genome sequence of Corynebacterium casei LMG S-19264T (=DSM 44701T), isolated from a smear-ripened cheese.</title>
        <authorList>
            <consortium name="US DOE Joint Genome Institute (JGI-PGF)"/>
            <person name="Walter F."/>
            <person name="Albersmeier A."/>
            <person name="Kalinowski J."/>
            <person name="Ruckert C."/>
        </authorList>
    </citation>
    <scope>NUCLEOTIDE SEQUENCE</scope>
    <source>
        <strain evidence="2">KCTC 32255</strain>
    </source>
</reference>
<accession>A0A918UKC5</accession>
<dbReference type="Gene3D" id="1.10.12.10">
    <property type="entry name" value="Lyase 2-enoyl-coa Hydratase, Chain A, domain 2"/>
    <property type="match status" value="1"/>
</dbReference>
<evidence type="ECO:0000313" key="3">
    <source>
        <dbReference type="Proteomes" id="UP000648075"/>
    </source>
</evidence>
<dbReference type="Pfam" id="PF00378">
    <property type="entry name" value="ECH_1"/>
    <property type="match status" value="1"/>
</dbReference>
<dbReference type="InterPro" id="IPR001753">
    <property type="entry name" value="Enoyl-CoA_hydra/iso"/>
</dbReference>
<dbReference type="GO" id="GO:0003824">
    <property type="term" value="F:catalytic activity"/>
    <property type="evidence" value="ECO:0007669"/>
    <property type="project" value="UniProtKB-ARBA"/>
</dbReference>
<comment type="similarity">
    <text evidence="1">Belongs to the enoyl-CoA hydratase/isomerase family.</text>
</comment>
<dbReference type="Proteomes" id="UP000648075">
    <property type="component" value="Unassembled WGS sequence"/>
</dbReference>
<dbReference type="InterPro" id="IPR014748">
    <property type="entry name" value="Enoyl-CoA_hydra_C"/>
</dbReference>
<comment type="caution">
    <text evidence="2">The sequence shown here is derived from an EMBL/GenBank/DDBJ whole genome shotgun (WGS) entry which is preliminary data.</text>
</comment>
<organism evidence="2 3">
    <name type="scientific">Novosphingobium colocasiae</name>
    <dbReference type="NCBI Taxonomy" id="1256513"/>
    <lineage>
        <taxon>Bacteria</taxon>
        <taxon>Pseudomonadati</taxon>
        <taxon>Pseudomonadota</taxon>
        <taxon>Alphaproteobacteria</taxon>
        <taxon>Sphingomonadales</taxon>
        <taxon>Sphingomonadaceae</taxon>
        <taxon>Novosphingobium</taxon>
    </lineage>
</organism>
<dbReference type="Gene3D" id="3.90.226.10">
    <property type="entry name" value="2-enoyl-CoA Hydratase, Chain A, domain 1"/>
    <property type="match status" value="1"/>
</dbReference>
<protein>
    <submittedName>
        <fullName evidence="2">Enoyl-CoA hydratase</fullName>
    </submittedName>
</protein>
<evidence type="ECO:0000313" key="2">
    <source>
        <dbReference type="EMBL" id="GGZ16146.1"/>
    </source>
</evidence>
<proteinExistence type="inferred from homology"/>
<dbReference type="InterPro" id="IPR029045">
    <property type="entry name" value="ClpP/crotonase-like_dom_sf"/>
</dbReference>
<dbReference type="EMBL" id="BMZA01000025">
    <property type="protein sequence ID" value="GGZ16146.1"/>
    <property type="molecule type" value="Genomic_DNA"/>
</dbReference>
<dbReference type="PANTHER" id="PTHR43459">
    <property type="entry name" value="ENOYL-COA HYDRATASE"/>
    <property type="match status" value="1"/>
</dbReference>
<evidence type="ECO:0000256" key="1">
    <source>
        <dbReference type="ARBA" id="ARBA00005254"/>
    </source>
</evidence>
<dbReference type="PANTHER" id="PTHR43459:SF1">
    <property type="entry name" value="EG:BACN32G11.4 PROTEIN"/>
    <property type="match status" value="1"/>
</dbReference>
<dbReference type="CDD" id="cd06558">
    <property type="entry name" value="crotonase-like"/>
    <property type="match status" value="1"/>
</dbReference>
<dbReference type="SUPFAM" id="SSF52096">
    <property type="entry name" value="ClpP/crotonase"/>
    <property type="match status" value="1"/>
</dbReference>
<gene>
    <name evidence="2" type="primary">paaG</name>
    <name evidence="2" type="ORF">GCM10011614_33670</name>
</gene>
<name>A0A918UKC5_9SPHN</name>